<organism evidence="5 6">
    <name type="scientific">Linum tenue</name>
    <dbReference type="NCBI Taxonomy" id="586396"/>
    <lineage>
        <taxon>Eukaryota</taxon>
        <taxon>Viridiplantae</taxon>
        <taxon>Streptophyta</taxon>
        <taxon>Embryophyta</taxon>
        <taxon>Tracheophyta</taxon>
        <taxon>Spermatophyta</taxon>
        <taxon>Magnoliopsida</taxon>
        <taxon>eudicotyledons</taxon>
        <taxon>Gunneridae</taxon>
        <taxon>Pentapetalae</taxon>
        <taxon>rosids</taxon>
        <taxon>fabids</taxon>
        <taxon>Malpighiales</taxon>
        <taxon>Linaceae</taxon>
        <taxon>Linum</taxon>
    </lineage>
</organism>
<feature type="chain" id="PRO_5044021256" description="Cystatin domain-containing protein" evidence="3">
    <location>
        <begin position="23"/>
        <end position="120"/>
    </location>
</feature>
<evidence type="ECO:0000256" key="3">
    <source>
        <dbReference type="SAM" id="SignalP"/>
    </source>
</evidence>
<dbReference type="InterPro" id="IPR000010">
    <property type="entry name" value="Cystatin_dom"/>
</dbReference>
<comment type="caution">
    <text evidence="5">The sequence shown here is derived from an EMBL/GenBank/DDBJ whole genome shotgun (WGS) entry which is preliminary data.</text>
</comment>
<reference evidence="5" key="1">
    <citation type="submission" date="2022-08" db="EMBL/GenBank/DDBJ databases">
        <authorList>
            <person name="Gutierrez-Valencia J."/>
        </authorList>
    </citation>
    <scope>NUCLEOTIDE SEQUENCE</scope>
</reference>
<evidence type="ECO:0000256" key="2">
    <source>
        <dbReference type="ARBA" id="ARBA00022704"/>
    </source>
</evidence>
<accession>A0AAV0IGR5</accession>
<protein>
    <recommendedName>
        <fullName evidence="4">Cystatin domain-containing protein</fullName>
    </recommendedName>
</protein>
<evidence type="ECO:0000256" key="1">
    <source>
        <dbReference type="ARBA" id="ARBA00022690"/>
    </source>
</evidence>
<dbReference type="Pfam" id="PF16845">
    <property type="entry name" value="SQAPI"/>
    <property type="match status" value="1"/>
</dbReference>
<keyword evidence="1" id="KW-0646">Protease inhibitor</keyword>
<keyword evidence="6" id="KW-1185">Reference proteome</keyword>
<keyword evidence="3" id="KW-0732">Signal</keyword>
<gene>
    <name evidence="5" type="ORF">LITE_LOCUS9075</name>
</gene>
<feature type="signal peptide" evidence="3">
    <location>
        <begin position="1"/>
        <end position="22"/>
    </location>
</feature>
<sequence length="120" mass="13539">MRPITFLVAITTIALMLSTTGASFDRWEPIKNLKDEHIKEIAEFAVQHSNLISIPIRSLQLLKVQKGKIQQYVAGINYKLIVSAAIIGGEGRRAKYYEAIVYENLSHVKELVSFRPLLTV</sequence>
<evidence type="ECO:0000313" key="5">
    <source>
        <dbReference type="EMBL" id="CAI0396334.1"/>
    </source>
</evidence>
<dbReference type="PANTHER" id="PTHR47364:SF2">
    <property type="entry name" value="CYSTEINE PROTEINASE INHIBITOR 5"/>
    <property type="match status" value="1"/>
</dbReference>
<dbReference type="CDD" id="cd00042">
    <property type="entry name" value="CY"/>
    <property type="match status" value="1"/>
</dbReference>
<dbReference type="Gene3D" id="3.10.450.10">
    <property type="match status" value="1"/>
</dbReference>
<name>A0AAV0IGR5_9ROSI</name>
<proteinExistence type="predicted"/>
<dbReference type="SUPFAM" id="SSF54403">
    <property type="entry name" value="Cystatin/monellin"/>
    <property type="match status" value="1"/>
</dbReference>
<dbReference type="PANTHER" id="PTHR47364">
    <property type="entry name" value="CYSTEINE PROTEINASE INHIBITOR 5"/>
    <property type="match status" value="1"/>
</dbReference>
<feature type="domain" description="Cystatin" evidence="4">
    <location>
        <begin position="30"/>
        <end position="116"/>
    </location>
</feature>
<evidence type="ECO:0000313" key="6">
    <source>
        <dbReference type="Proteomes" id="UP001154282"/>
    </source>
</evidence>
<dbReference type="InterPro" id="IPR046350">
    <property type="entry name" value="Cystatin_sf"/>
</dbReference>
<dbReference type="EMBL" id="CAMGYJ010000003">
    <property type="protein sequence ID" value="CAI0396334.1"/>
    <property type="molecule type" value="Genomic_DNA"/>
</dbReference>
<keyword evidence="2" id="KW-0789">Thiol protease inhibitor</keyword>
<dbReference type="GO" id="GO:0004869">
    <property type="term" value="F:cysteine-type endopeptidase inhibitor activity"/>
    <property type="evidence" value="ECO:0007669"/>
    <property type="project" value="UniProtKB-KW"/>
</dbReference>
<dbReference type="Proteomes" id="UP001154282">
    <property type="component" value="Unassembled WGS sequence"/>
</dbReference>
<dbReference type="AlphaFoldDB" id="A0AAV0IGR5"/>
<evidence type="ECO:0000259" key="4">
    <source>
        <dbReference type="Pfam" id="PF16845"/>
    </source>
</evidence>